<evidence type="ECO:0000313" key="2">
    <source>
        <dbReference type="Proteomes" id="UP000320591"/>
    </source>
</evidence>
<accession>A0A5B8IHY3</accession>
<dbReference type="KEGG" id="dic:Dpoa569_0003255"/>
<protein>
    <recommendedName>
        <fullName evidence="3">Glycosyltransferase family 4 protein</fullName>
    </recommendedName>
</protein>
<dbReference type="OrthoDB" id="3251881at2"/>
<proteinExistence type="predicted"/>
<evidence type="ECO:0008006" key="3">
    <source>
        <dbReference type="Google" id="ProtNLM"/>
    </source>
</evidence>
<gene>
    <name evidence="1" type="ORF">Dpoa569_0003255</name>
</gene>
<keyword evidence="2" id="KW-1185">Reference proteome</keyword>
<evidence type="ECO:0000313" key="1">
    <source>
        <dbReference type="EMBL" id="QDX31260.1"/>
    </source>
</evidence>
<dbReference type="RefSeq" id="WP_042873778.1">
    <property type="nucleotide sequence ID" value="NZ_CM001975.1"/>
</dbReference>
<dbReference type="EMBL" id="CP042220">
    <property type="protein sequence ID" value="QDX31260.1"/>
    <property type="molecule type" value="Genomic_DNA"/>
</dbReference>
<dbReference type="STRING" id="568768.GCA_000406125_00701"/>
<name>A0A5B8IHY3_9GAMM</name>
<dbReference type="AlphaFoldDB" id="A0A5B8IHY3"/>
<sequence length="336" mass="39556">MEKYDIPLLKGKKVAIFCPKFFSYENKIRDAVVSLGANVKLFDERPSNNVLVKILIRLHFNKVLGRLINNYYHNITIELELWKPDYVLFVNPETPSERIIKNIKDKLNDSRLFFYMWDSIANKKKSLQYLRLFDDCFTFDHADAERWGFNFLPLFYSTEYENIYKCNDELNYELCFIGTIHGQRMNFVNKVLESIDKKNNFIYFYCPSKLVFYYKKYITKELKDVAISAVSFKSMSSEQVVNIIKKSKCIIDVPHFAQKGLTMRTIEMLGAGKKIITTSSSVAGYDFFNSSNIYVANEHNLSEVSSFLEEEYKELPGAIYSKYSLRSWVINILWRR</sequence>
<organism evidence="1 2">
    <name type="scientific">Dickeya poaceiphila</name>
    <dbReference type="NCBI Taxonomy" id="568768"/>
    <lineage>
        <taxon>Bacteria</taxon>
        <taxon>Pseudomonadati</taxon>
        <taxon>Pseudomonadota</taxon>
        <taxon>Gammaproteobacteria</taxon>
        <taxon>Enterobacterales</taxon>
        <taxon>Pectobacteriaceae</taxon>
        <taxon>Dickeya</taxon>
    </lineage>
</organism>
<dbReference type="Proteomes" id="UP000320591">
    <property type="component" value="Chromosome"/>
</dbReference>
<reference evidence="1 2" key="1">
    <citation type="journal article" date="2019" name="Environ. Microbiol.">
        <title>The phytopathogenic nature of Dickeya aquatica 174/2 and the dynamic early evolution of Dickeya pathogenicity.</title>
        <authorList>
            <person name="Duprey A."/>
            <person name="Taib N."/>
            <person name="Leonard S."/>
            <person name="Garin T."/>
            <person name="Flandrois J.P."/>
            <person name="Nasser W."/>
            <person name="Brochier-Armanet C."/>
            <person name="Reverchon S."/>
        </authorList>
    </citation>
    <scope>NUCLEOTIDE SEQUENCE [LARGE SCALE GENOMIC DNA]</scope>
    <source>
        <strain evidence="1 2">NCPPB 569</strain>
    </source>
</reference>